<dbReference type="PANTHER" id="PTHR22576:SF37">
    <property type="entry name" value="MUCOSA-ASSOCIATED LYMPHOID TISSUE LYMPHOMA TRANSLOCATION PROTEIN 1"/>
    <property type="match status" value="1"/>
</dbReference>
<evidence type="ECO:0000256" key="2">
    <source>
        <dbReference type="SAM" id="Phobius"/>
    </source>
</evidence>
<protein>
    <recommendedName>
        <fullName evidence="3">Peptidase C14 caspase domain-containing protein</fullName>
    </recommendedName>
</protein>
<keyword evidence="2" id="KW-1133">Transmembrane helix</keyword>
<dbReference type="EMBL" id="JARXVH010000052">
    <property type="protein sequence ID" value="MDH6222946.1"/>
    <property type="molecule type" value="Genomic_DNA"/>
</dbReference>
<dbReference type="InterPro" id="IPR052039">
    <property type="entry name" value="Caspase-related_regulators"/>
</dbReference>
<feature type="compositionally biased region" description="Low complexity" evidence="1">
    <location>
        <begin position="478"/>
        <end position="515"/>
    </location>
</feature>
<accession>A0ABT6M340</accession>
<reference evidence="4 5" key="1">
    <citation type="submission" date="2023-04" db="EMBL/GenBank/DDBJ databases">
        <title>Forest soil microbial communities from Buena Vista Peninsula, Colon Province, Panama.</title>
        <authorList>
            <person name="Bouskill N."/>
        </authorList>
    </citation>
    <scope>NUCLEOTIDE SEQUENCE [LARGE SCALE GENOMIC DNA]</scope>
    <source>
        <strain evidence="4 5">GGS1</strain>
    </source>
</reference>
<dbReference type="RefSeq" id="WP_280883516.1">
    <property type="nucleotide sequence ID" value="NZ_JARXVH010000052.1"/>
</dbReference>
<dbReference type="Gene3D" id="3.40.50.1460">
    <property type="match status" value="1"/>
</dbReference>
<dbReference type="PANTHER" id="PTHR22576">
    <property type="entry name" value="MUCOSA ASSOCIATED LYMPHOID TISSUE LYMPHOMA TRANSLOCATION PROTEIN 1/PARACASPASE"/>
    <property type="match status" value="1"/>
</dbReference>
<dbReference type="SUPFAM" id="SSF52129">
    <property type="entry name" value="Caspase-like"/>
    <property type="match status" value="1"/>
</dbReference>
<comment type="caution">
    <text evidence="4">The sequence shown here is derived from an EMBL/GenBank/DDBJ whole genome shotgun (WGS) entry which is preliminary data.</text>
</comment>
<keyword evidence="2" id="KW-0812">Transmembrane</keyword>
<gene>
    <name evidence="4" type="ORF">M2283_010298</name>
</gene>
<dbReference type="InterPro" id="IPR029030">
    <property type="entry name" value="Caspase-like_dom_sf"/>
</dbReference>
<dbReference type="Pfam" id="PF00656">
    <property type="entry name" value="Peptidase_C14"/>
    <property type="match status" value="1"/>
</dbReference>
<feature type="region of interest" description="Disordered" evidence="1">
    <location>
        <begin position="452"/>
        <end position="530"/>
    </location>
</feature>
<proteinExistence type="predicted"/>
<dbReference type="InterPro" id="IPR011600">
    <property type="entry name" value="Pept_C14_caspase"/>
</dbReference>
<evidence type="ECO:0000313" key="5">
    <source>
        <dbReference type="Proteomes" id="UP001160499"/>
    </source>
</evidence>
<evidence type="ECO:0000259" key="3">
    <source>
        <dbReference type="Pfam" id="PF00656"/>
    </source>
</evidence>
<dbReference type="Proteomes" id="UP001160499">
    <property type="component" value="Unassembled WGS sequence"/>
</dbReference>
<feature type="domain" description="Peptidase C14 caspase" evidence="3">
    <location>
        <begin position="6"/>
        <end position="249"/>
    </location>
</feature>
<evidence type="ECO:0000313" key="4">
    <source>
        <dbReference type="EMBL" id="MDH6222946.1"/>
    </source>
</evidence>
<feature type="transmembrane region" description="Helical" evidence="2">
    <location>
        <begin position="353"/>
        <end position="374"/>
    </location>
</feature>
<keyword evidence="2" id="KW-0472">Membrane</keyword>
<organism evidence="4 5">
    <name type="scientific">Streptomyces pseudovenezuelae</name>
    <dbReference type="NCBI Taxonomy" id="67350"/>
    <lineage>
        <taxon>Bacteria</taxon>
        <taxon>Bacillati</taxon>
        <taxon>Actinomycetota</taxon>
        <taxon>Actinomycetes</taxon>
        <taxon>Kitasatosporales</taxon>
        <taxon>Streptomycetaceae</taxon>
        <taxon>Streptomyces</taxon>
        <taxon>Streptomyces aurantiacus group</taxon>
    </lineage>
</organism>
<keyword evidence="5" id="KW-1185">Reference proteome</keyword>
<evidence type="ECO:0000256" key="1">
    <source>
        <dbReference type="SAM" id="MobiDB-lite"/>
    </source>
</evidence>
<feature type="region of interest" description="Disordered" evidence="1">
    <location>
        <begin position="270"/>
        <end position="338"/>
    </location>
</feature>
<name>A0ABT6M340_9ACTN</name>
<sequence length="530" mass="57321">MGRHRGLLIGASEYEMRGIQPLPFVPGDLTRLGAVLTAHGFSDVQVLARRAGGKQISANYINARVVGFLRRVRPGDTAFILLSGHGVHARGKDYLVPEDIDEDVHPFESGCVPIDWRRHLDETPADHVVFLIDACREGIEQDSMSVAGVREWGRQQISAALRRKVAYLYGCSPAQLALFVHPYEQAQDGLDHRTRPGESFSIFSRSIADVVSEHPRGEPLALAAFKDAVQDRVTELHRAYGKKGDPQLLRIVTDIPTDNFFFLPRSVAAQTPHRPPSLGPRDTATMSITSPPAVQPLGAPAGFGPPPPVASSEVGTRPARLPQAPSFPSRPPAAPVGHIAGSRRRIRWTRKRVILLGCGLIGILGAFIGTHLWAQTQYYVGAKDEHVALYRGISQDLAWVSLSEVEKDHPEIELKWLPPYQQKQVKATIAKSSLTDAQSKIDELAMQASACQKEYERQAAESENNSKTGEGQAGGTTGTTNTSLTTKATPSPTPSTSKSPNPSATAATPSPGSSLSEDEQKVVSAMCGTQ</sequence>